<sequence>MNERDKMLAGAWYDANYDDALLKERNQAKALATQINQTIDLAERNQLIEELIQQPLGNSEWLPPLMVDYGWNISLGDYVSINHNAYLMDGGAMTIGNHVFIGPNAGFYTARHPLNYKERDQGYEQALPITISDHVWIGGDVSILPGVTIGEGAVVGTGSVVTKDVPAHTVVAGNPARVIRHIDQEQTEIQ</sequence>
<comment type="similarity">
    <text evidence="1">Belongs to the transferase hexapeptide repeat family.</text>
</comment>
<evidence type="ECO:0000259" key="5">
    <source>
        <dbReference type="SMART" id="SM01266"/>
    </source>
</evidence>
<dbReference type="Proteomes" id="UP000263232">
    <property type="component" value="Chromosome"/>
</dbReference>
<reference evidence="6 7" key="1">
    <citation type="submission" date="2017-09" db="EMBL/GenBank/DDBJ databases">
        <title>Complete genome sequence of Oxytococcus suis strain ZY16052.</title>
        <authorList>
            <person name="Li F."/>
        </authorList>
    </citation>
    <scope>NUCLEOTIDE SEQUENCE [LARGE SCALE GENOMIC DNA]</scope>
    <source>
        <strain evidence="6 7">ZY16052</strain>
    </source>
</reference>
<dbReference type="OrthoDB" id="9812571at2"/>
<dbReference type="Gene3D" id="2.160.10.10">
    <property type="entry name" value="Hexapeptide repeat proteins"/>
    <property type="match status" value="1"/>
</dbReference>
<dbReference type="InterPro" id="IPR018357">
    <property type="entry name" value="Hexapep_transf_CS"/>
</dbReference>
<dbReference type="FunFam" id="2.160.10.10:FF:000025">
    <property type="entry name" value="Hexapeptide-repeat containing-acetyltransferase"/>
    <property type="match status" value="1"/>
</dbReference>
<dbReference type="InterPro" id="IPR024688">
    <property type="entry name" value="Mac_dom"/>
</dbReference>
<protein>
    <submittedName>
        <fullName evidence="6">Maltose acetyltransferase</fullName>
    </submittedName>
</protein>
<evidence type="ECO:0000256" key="3">
    <source>
        <dbReference type="ARBA" id="ARBA00022737"/>
    </source>
</evidence>
<keyword evidence="4" id="KW-0012">Acyltransferase</keyword>
<dbReference type="Pfam" id="PF00132">
    <property type="entry name" value="Hexapep"/>
    <property type="match status" value="1"/>
</dbReference>
<evidence type="ECO:0000313" key="7">
    <source>
        <dbReference type="Proteomes" id="UP000263232"/>
    </source>
</evidence>
<dbReference type="PANTHER" id="PTHR23416">
    <property type="entry name" value="SIALIC ACID SYNTHASE-RELATED"/>
    <property type="match status" value="1"/>
</dbReference>
<dbReference type="AlphaFoldDB" id="A0A347WML7"/>
<dbReference type="CDD" id="cd03357">
    <property type="entry name" value="LbH_MAT_GAT"/>
    <property type="match status" value="1"/>
</dbReference>
<dbReference type="GO" id="GO:0016407">
    <property type="term" value="F:acetyltransferase activity"/>
    <property type="evidence" value="ECO:0007669"/>
    <property type="project" value="InterPro"/>
</dbReference>
<dbReference type="Pfam" id="PF12464">
    <property type="entry name" value="Mac"/>
    <property type="match status" value="1"/>
</dbReference>
<dbReference type="InterPro" id="IPR051159">
    <property type="entry name" value="Hexapeptide_acetyltransf"/>
</dbReference>
<dbReference type="GO" id="GO:0008374">
    <property type="term" value="F:O-acyltransferase activity"/>
    <property type="evidence" value="ECO:0007669"/>
    <property type="project" value="TreeGrafter"/>
</dbReference>
<keyword evidence="2 6" id="KW-0808">Transferase</keyword>
<dbReference type="InterPro" id="IPR001451">
    <property type="entry name" value="Hexapep"/>
</dbReference>
<accession>A0A347WML7</accession>
<evidence type="ECO:0000256" key="4">
    <source>
        <dbReference type="ARBA" id="ARBA00023315"/>
    </source>
</evidence>
<dbReference type="PROSITE" id="PS00101">
    <property type="entry name" value="HEXAPEP_TRANSFERASES"/>
    <property type="match status" value="1"/>
</dbReference>
<dbReference type="SMART" id="SM01266">
    <property type="entry name" value="Mac"/>
    <property type="match status" value="1"/>
</dbReference>
<dbReference type="InterPro" id="IPR011004">
    <property type="entry name" value="Trimer_LpxA-like_sf"/>
</dbReference>
<evidence type="ECO:0000256" key="1">
    <source>
        <dbReference type="ARBA" id="ARBA00007274"/>
    </source>
</evidence>
<name>A0A347WML7_9LACT</name>
<evidence type="ECO:0000256" key="2">
    <source>
        <dbReference type="ARBA" id="ARBA00022679"/>
    </source>
</evidence>
<evidence type="ECO:0000313" key="6">
    <source>
        <dbReference type="EMBL" id="AXY26324.1"/>
    </source>
</evidence>
<gene>
    <name evidence="6" type="ORF">CL176_10130</name>
</gene>
<organism evidence="6 7">
    <name type="scientific">Suicoccus acidiformans</name>
    <dbReference type="NCBI Taxonomy" id="2036206"/>
    <lineage>
        <taxon>Bacteria</taxon>
        <taxon>Bacillati</taxon>
        <taxon>Bacillota</taxon>
        <taxon>Bacilli</taxon>
        <taxon>Lactobacillales</taxon>
        <taxon>Aerococcaceae</taxon>
        <taxon>Suicoccus</taxon>
    </lineage>
</organism>
<dbReference type="EMBL" id="CP023434">
    <property type="protein sequence ID" value="AXY26324.1"/>
    <property type="molecule type" value="Genomic_DNA"/>
</dbReference>
<dbReference type="SUPFAM" id="SSF51161">
    <property type="entry name" value="Trimeric LpxA-like enzymes"/>
    <property type="match status" value="1"/>
</dbReference>
<dbReference type="RefSeq" id="WP_118991196.1">
    <property type="nucleotide sequence ID" value="NZ_CP023434.1"/>
</dbReference>
<keyword evidence="7" id="KW-1185">Reference proteome</keyword>
<dbReference type="GO" id="GO:0005829">
    <property type="term" value="C:cytosol"/>
    <property type="evidence" value="ECO:0007669"/>
    <property type="project" value="TreeGrafter"/>
</dbReference>
<proteinExistence type="inferred from homology"/>
<dbReference type="PANTHER" id="PTHR23416:SF23">
    <property type="entry name" value="ACETYLTRANSFERASE C18B11.09C-RELATED"/>
    <property type="match status" value="1"/>
</dbReference>
<dbReference type="KEGG" id="abae:CL176_10130"/>
<keyword evidence="3" id="KW-0677">Repeat</keyword>
<feature type="domain" description="Maltose/galactoside acetyltransferase" evidence="5">
    <location>
        <begin position="4"/>
        <end position="57"/>
    </location>
</feature>